<comment type="caution">
    <text evidence="1">The sequence shown here is derived from an EMBL/GenBank/DDBJ whole genome shotgun (WGS) entry which is preliminary data.</text>
</comment>
<keyword evidence="2" id="KW-1185">Reference proteome</keyword>
<gene>
    <name evidence="1" type="ORF">JNB85_30105</name>
</gene>
<organism evidence="1 2">
    <name type="scientific">Rhizobium mesosinicum</name>
    <dbReference type="NCBI Taxonomy" id="335017"/>
    <lineage>
        <taxon>Bacteria</taxon>
        <taxon>Pseudomonadati</taxon>
        <taxon>Pseudomonadota</taxon>
        <taxon>Alphaproteobacteria</taxon>
        <taxon>Hyphomicrobiales</taxon>
        <taxon>Rhizobiaceae</taxon>
        <taxon>Rhizobium/Agrobacterium group</taxon>
        <taxon>Rhizobium</taxon>
    </lineage>
</organism>
<dbReference type="RefSeq" id="WP_220338064.1">
    <property type="nucleotide sequence ID" value="NZ_JAEUAK010000021.1"/>
</dbReference>
<proteinExistence type="predicted"/>
<name>A0ABS7H3C0_9HYPH</name>
<accession>A0ABS7H3C0</accession>
<dbReference type="Proteomes" id="UP000717752">
    <property type="component" value="Unassembled WGS sequence"/>
</dbReference>
<reference evidence="1 2" key="1">
    <citation type="journal article" date="2021" name="MBio">
        <title>Poor Competitiveness of Bradyrhizobium in Pigeon Pea Root Colonization in Indian Soils.</title>
        <authorList>
            <person name="Chalasani D."/>
            <person name="Basu A."/>
            <person name="Pullabhotla S.V.S.R.N."/>
            <person name="Jorrin B."/>
            <person name="Neal A.L."/>
            <person name="Poole P.S."/>
            <person name="Podile A.R."/>
            <person name="Tkacz A."/>
        </authorList>
    </citation>
    <scope>NUCLEOTIDE SEQUENCE [LARGE SCALE GENOMIC DNA]</scope>
    <source>
        <strain evidence="1 2">HU56</strain>
    </source>
</reference>
<dbReference type="EMBL" id="JAEUAK010000021">
    <property type="protein sequence ID" value="MBW9056672.1"/>
    <property type="molecule type" value="Genomic_DNA"/>
</dbReference>
<protein>
    <submittedName>
        <fullName evidence="1">Uncharacterized protein</fullName>
    </submittedName>
</protein>
<evidence type="ECO:0000313" key="2">
    <source>
        <dbReference type="Proteomes" id="UP000717752"/>
    </source>
</evidence>
<sequence length="62" mass="6730">MSTNHKPLSFDDATFPPLQEATADVRAWQAEKIKAGLKDADAGRFASAEEVKAVIQKFIPNG</sequence>
<evidence type="ECO:0000313" key="1">
    <source>
        <dbReference type="EMBL" id="MBW9056672.1"/>
    </source>
</evidence>